<keyword evidence="3 8" id="KW-1003">Cell membrane</keyword>
<evidence type="ECO:0000256" key="1">
    <source>
        <dbReference type="ARBA" id="ARBA00004429"/>
    </source>
</evidence>
<comment type="similarity">
    <text evidence="2 8">Belongs to the UPF0208 family.</text>
</comment>
<dbReference type="Proteomes" id="UP000224974">
    <property type="component" value="Unassembled WGS sequence"/>
</dbReference>
<keyword evidence="4" id="KW-0997">Cell inner membrane</keyword>
<dbReference type="Pfam" id="PF04217">
    <property type="entry name" value="DUF412"/>
    <property type="match status" value="1"/>
</dbReference>
<protein>
    <recommendedName>
        <fullName evidence="8">UPF0208 membrane protein CRN84_20765</fullName>
    </recommendedName>
</protein>
<evidence type="ECO:0000313" key="9">
    <source>
        <dbReference type="EMBL" id="PHI31591.1"/>
    </source>
</evidence>
<evidence type="ECO:0000256" key="3">
    <source>
        <dbReference type="ARBA" id="ARBA00022475"/>
    </source>
</evidence>
<evidence type="ECO:0000313" key="11">
    <source>
        <dbReference type="Proteomes" id="UP000224974"/>
    </source>
</evidence>
<reference evidence="10 12" key="3">
    <citation type="submission" date="2019-03" db="EMBL/GenBank/DDBJ databases">
        <authorList>
            <consortium name="Pathogen Informatics"/>
        </authorList>
    </citation>
    <scope>NUCLEOTIDE SEQUENCE [LARGE SCALE GENOMIC DNA]</scope>
    <source>
        <strain evidence="10 12">NCTC12282</strain>
    </source>
</reference>
<proteinExistence type="inferred from homology"/>
<dbReference type="OrthoDB" id="7066670at2"/>
<organism evidence="9 11">
    <name type="scientific">Budvicia aquatica</name>
    <dbReference type="NCBI Taxonomy" id="82979"/>
    <lineage>
        <taxon>Bacteria</taxon>
        <taxon>Pseudomonadati</taxon>
        <taxon>Pseudomonadota</taxon>
        <taxon>Gammaproteobacteria</taxon>
        <taxon>Enterobacterales</taxon>
        <taxon>Budviciaceae</taxon>
        <taxon>Budvicia</taxon>
    </lineage>
</organism>
<dbReference type="HAMAP" id="MF_01101">
    <property type="entry name" value="UPF0208"/>
    <property type="match status" value="1"/>
</dbReference>
<reference evidence="11" key="2">
    <citation type="submission" date="2017-09" db="EMBL/GenBank/DDBJ databases">
        <title>FDA dAtabase for Regulatory Grade micrObial Sequences (FDA-ARGOS): Supporting development and validation of Infectious Disease Dx tests.</title>
        <authorList>
            <person name="Minogue T."/>
            <person name="Wolcott M."/>
            <person name="Wasieloski L."/>
            <person name="Aguilar W."/>
            <person name="Moore D."/>
            <person name="Tallon L."/>
            <person name="Sadzewicz L."/>
            <person name="Ott S."/>
            <person name="Zhao X."/>
            <person name="Nagaraj S."/>
            <person name="Vavikolanu K."/>
            <person name="Aluvathingal J."/>
            <person name="Nadendla S."/>
            <person name="Sichtig H."/>
        </authorList>
    </citation>
    <scope>NUCLEOTIDE SEQUENCE [LARGE SCALE GENOMIC DNA]</scope>
    <source>
        <strain evidence="11">FDAARGOS_387</strain>
    </source>
</reference>
<evidence type="ECO:0000256" key="4">
    <source>
        <dbReference type="ARBA" id="ARBA00022519"/>
    </source>
</evidence>
<evidence type="ECO:0000313" key="12">
    <source>
        <dbReference type="Proteomes" id="UP000373449"/>
    </source>
</evidence>
<gene>
    <name evidence="10" type="primary">yfbV</name>
    <name evidence="9" type="ORF">CRN84_20765</name>
    <name evidence="10" type="ORF">NCTC12282_05690</name>
</gene>
<dbReference type="EMBL" id="CAADJA010000002">
    <property type="protein sequence ID" value="VFS52152.1"/>
    <property type="molecule type" value="Genomic_DNA"/>
</dbReference>
<reference evidence="9" key="1">
    <citation type="submission" date="2017-09" db="EMBL/GenBank/DDBJ databases">
        <title>FDA dAtabase for Regulatory Grade micrObial Sequences (FDA-ARGOS): Supporting development and validation of Infectious Disease Dx tests.</title>
        <authorList>
            <person name="Minogue T."/>
            <person name="Wolcott M."/>
            <person name="Wasieloski L."/>
            <person name="Aguilar W."/>
            <person name="Moore D."/>
            <person name="Tallon L.J."/>
            <person name="Sadzewicz L."/>
            <person name="Ott S."/>
            <person name="Zhao X."/>
            <person name="Nagaraj S."/>
            <person name="Vavikolanu K."/>
            <person name="Aluvathingal J."/>
            <person name="Nadendla S."/>
            <person name="Sichtig H."/>
        </authorList>
    </citation>
    <scope>NUCLEOTIDE SEQUENCE</scope>
    <source>
        <strain evidence="9">FDAARGOS_387</strain>
    </source>
</reference>
<name>A0A2C6DRZ9_9GAMM</name>
<dbReference type="STRING" id="1111728.GCA_000427805_03949"/>
<dbReference type="RefSeq" id="WP_029095819.1">
    <property type="nucleotide sequence ID" value="NZ_BRLG01000005.1"/>
</dbReference>
<evidence type="ECO:0000313" key="10">
    <source>
        <dbReference type="EMBL" id="VFS52152.1"/>
    </source>
</evidence>
<evidence type="ECO:0000256" key="5">
    <source>
        <dbReference type="ARBA" id="ARBA00022692"/>
    </source>
</evidence>
<dbReference type="GO" id="GO:0005886">
    <property type="term" value="C:plasma membrane"/>
    <property type="evidence" value="ECO:0007669"/>
    <property type="project" value="UniProtKB-SubCell"/>
</dbReference>
<keyword evidence="7 8" id="KW-0472">Membrane</keyword>
<dbReference type="AlphaFoldDB" id="A0A2C6DRZ9"/>
<evidence type="ECO:0000256" key="7">
    <source>
        <dbReference type="ARBA" id="ARBA00023136"/>
    </source>
</evidence>
<evidence type="ECO:0000256" key="6">
    <source>
        <dbReference type="ARBA" id="ARBA00022989"/>
    </source>
</evidence>
<dbReference type="NCBIfam" id="NF002493">
    <property type="entry name" value="PRK01816.1"/>
    <property type="match status" value="1"/>
</dbReference>
<evidence type="ECO:0000256" key="2">
    <source>
        <dbReference type="ARBA" id="ARBA00009474"/>
    </source>
</evidence>
<keyword evidence="6 8" id="KW-1133">Transmembrane helix</keyword>
<sequence>MLRSSGPIRWIQIFQRGQNYMKTWPNDKRLAVIFPENRITRVTRFGVRFMPPIAIFTLAWQIAMNGQLGPAIATTIFACSLPMQGLWWLGNRAVSTLPPSLKQWFQDLRSKLAEAGQDVAPLEQEPTYQNLAELLNDAFKQLDKTFLDEL</sequence>
<accession>A0A2C6DRZ9</accession>
<evidence type="ECO:0000256" key="8">
    <source>
        <dbReference type="HAMAP-Rule" id="MF_01101"/>
    </source>
</evidence>
<feature type="transmembrane region" description="Helical" evidence="8">
    <location>
        <begin position="69"/>
        <end position="89"/>
    </location>
</feature>
<dbReference type="EMBL" id="PDDX01000001">
    <property type="protein sequence ID" value="PHI31591.1"/>
    <property type="molecule type" value="Genomic_DNA"/>
</dbReference>
<dbReference type="Proteomes" id="UP000373449">
    <property type="component" value="Unassembled WGS sequence"/>
</dbReference>
<feature type="transmembrane region" description="Helical" evidence="8">
    <location>
        <begin position="45"/>
        <end position="63"/>
    </location>
</feature>
<keyword evidence="11" id="KW-1185">Reference proteome</keyword>
<comment type="subcellular location">
    <subcellularLocation>
        <location evidence="1">Cell inner membrane</location>
        <topology evidence="1">Multi-pass membrane protein</topology>
    </subcellularLocation>
    <subcellularLocation>
        <location evidence="8">Cell membrane</location>
        <topology evidence="8">Multi-pass membrane protein</topology>
    </subcellularLocation>
</comment>
<dbReference type="InterPro" id="IPR007334">
    <property type="entry name" value="UPF0208"/>
</dbReference>
<keyword evidence="5 8" id="KW-0812">Transmembrane</keyword>